<feature type="transmembrane region" description="Helical" evidence="5">
    <location>
        <begin position="199"/>
        <end position="221"/>
    </location>
</feature>
<feature type="transmembrane region" description="Helical" evidence="5">
    <location>
        <begin position="104"/>
        <end position="125"/>
    </location>
</feature>
<organism evidence="7 8">
    <name type="scientific">Elizabethkingia meningoseptica</name>
    <name type="common">Chryseobacterium meningosepticum</name>
    <dbReference type="NCBI Taxonomy" id="238"/>
    <lineage>
        <taxon>Bacteria</taxon>
        <taxon>Pseudomonadati</taxon>
        <taxon>Bacteroidota</taxon>
        <taxon>Flavobacteriia</taxon>
        <taxon>Flavobacteriales</taxon>
        <taxon>Weeksellaceae</taxon>
        <taxon>Elizabethkingia</taxon>
    </lineage>
</organism>
<dbReference type="CDD" id="cd17321">
    <property type="entry name" value="MFS_MMR_MDR_like"/>
    <property type="match status" value="1"/>
</dbReference>
<feature type="transmembrane region" description="Helical" evidence="5">
    <location>
        <begin position="401"/>
        <end position="425"/>
    </location>
</feature>
<dbReference type="Gene3D" id="1.20.1250.20">
    <property type="entry name" value="MFS general substrate transporter like domains"/>
    <property type="match status" value="1"/>
</dbReference>
<dbReference type="InterPro" id="IPR011701">
    <property type="entry name" value="MFS"/>
</dbReference>
<dbReference type="STRING" id="238.BBD35_03290"/>
<dbReference type="PANTHER" id="PTHR42718:SF39">
    <property type="entry name" value="ACTINORHODIN TRANSPORTER-RELATED"/>
    <property type="match status" value="1"/>
</dbReference>
<accession>A0A1T3F4V8</accession>
<feature type="transmembrane region" description="Helical" evidence="5">
    <location>
        <begin position="7"/>
        <end position="31"/>
    </location>
</feature>
<keyword evidence="3 5" id="KW-1133">Transmembrane helix</keyword>
<dbReference type="PRINTS" id="PR01036">
    <property type="entry name" value="TCRTETB"/>
</dbReference>
<dbReference type="InterPro" id="IPR036259">
    <property type="entry name" value="MFS_trans_sf"/>
</dbReference>
<dbReference type="SUPFAM" id="SSF103473">
    <property type="entry name" value="MFS general substrate transporter"/>
    <property type="match status" value="1"/>
</dbReference>
<dbReference type="Proteomes" id="UP000188947">
    <property type="component" value="Unassembled WGS sequence"/>
</dbReference>
<reference evidence="7 8" key="1">
    <citation type="submission" date="2016-11" db="EMBL/GenBank/DDBJ databases">
        <title>Genome sequence and comparative genomic analysis of clinical strain Elizabethkingia meningoseptica 61421 PRCM.</title>
        <authorList>
            <person name="Wang M."/>
            <person name="Hu S."/>
            <person name="Cao L."/>
            <person name="Jiang T."/>
            <person name="Zhou Y."/>
            <person name="Ming D."/>
        </authorList>
    </citation>
    <scope>NUCLEOTIDE SEQUENCE [LARGE SCALE GENOMIC DNA]</scope>
    <source>
        <strain evidence="7 8">61421 PRCM</strain>
    </source>
</reference>
<dbReference type="Gene3D" id="1.20.1720.10">
    <property type="entry name" value="Multidrug resistance protein D"/>
    <property type="match status" value="1"/>
</dbReference>
<feature type="transmembrane region" description="Helical" evidence="5">
    <location>
        <begin position="336"/>
        <end position="354"/>
    </location>
</feature>
<dbReference type="RefSeq" id="WP_070904873.1">
    <property type="nucleotide sequence ID" value="NZ_CP016378.1"/>
</dbReference>
<comment type="caution">
    <text evidence="7">The sequence shown here is derived from an EMBL/GenBank/DDBJ whole genome shotgun (WGS) entry which is preliminary data.</text>
</comment>
<feature type="transmembrane region" description="Helical" evidence="5">
    <location>
        <begin position="445"/>
        <end position="462"/>
    </location>
</feature>
<comment type="subcellular location">
    <subcellularLocation>
        <location evidence="1">Membrane</location>
        <topology evidence="1">Multi-pass membrane protein</topology>
    </subcellularLocation>
</comment>
<gene>
    <name evidence="7" type="ORF">BMF97_00820</name>
</gene>
<dbReference type="eggNOG" id="COG2814">
    <property type="taxonomic scope" value="Bacteria"/>
</dbReference>
<proteinExistence type="predicted"/>
<keyword evidence="8" id="KW-1185">Reference proteome</keyword>
<feature type="transmembrane region" description="Helical" evidence="5">
    <location>
        <begin position="360"/>
        <end position="380"/>
    </location>
</feature>
<dbReference type="AlphaFoldDB" id="A0A1T3F4V8"/>
<dbReference type="InterPro" id="IPR020846">
    <property type="entry name" value="MFS_dom"/>
</dbReference>
<feature type="transmembrane region" description="Helical" evidence="5">
    <location>
        <begin position="259"/>
        <end position="284"/>
    </location>
</feature>
<evidence type="ECO:0000313" key="8">
    <source>
        <dbReference type="Proteomes" id="UP000188947"/>
    </source>
</evidence>
<evidence type="ECO:0000259" key="6">
    <source>
        <dbReference type="PROSITE" id="PS50850"/>
    </source>
</evidence>
<evidence type="ECO:0000256" key="5">
    <source>
        <dbReference type="SAM" id="Phobius"/>
    </source>
</evidence>
<name>A0A1T3F4V8_ELIME</name>
<keyword evidence="4 5" id="KW-0472">Membrane</keyword>
<feature type="transmembrane region" description="Helical" evidence="5">
    <location>
        <begin position="43"/>
        <end position="63"/>
    </location>
</feature>
<evidence type="ECO:0000256" key="1">
    <source>
        <dbReference type="ARBA" id="ARBA00004141"/>
    </source>
</evidence>
<evidence type="ECO:0000256" key="4">
    <source>
        <dbReference type="ARBA" id="ARBA00023136"/>
    </source>
</evidence>
<feature type="domain" description="Major facilitator superfamily (MFS) profile" evidence="6">
    <location>
        <begin position="9"/>
        <end position="467"/>
    </location>
</feature>
<feature type="transmembrane region" description="Helical" evidence="5">
    <location>
        <begin position="168"/>
        <end position="187"/>
    </location>
</feature>
<dbReference type="OrthoDB" id="783189at2"/>
<dbReference type="Pfam" id="PF07690">
    <property type="entry name" value="MFS_1"/>
    <property type="match status" value="2"/>
</dbReference>
<keyword evidence="2 5" id="KW-0812">Transmembrane</keyword>
<dbReference type="GO" id="GO:0022857">
    <property type="term" value="F:transmembrane transporter activity"/>
    <property type="evidence" value="ECO:0007669"/>
    <property type="project" value="InterPro"/>
</dbReference>
<sequence>MKSFKNAGILLLLSMSIFLAVLDLFVVNVAVPSIKTSLNGNNAEAMFIVVAYGLGYAAFLITGSIAGNILGKKKVYMWGMLSFTLFSFLCSIAVTALQLNVFRFFQGISGAFMVPQGIGMIPYVFPDVKERTKAFGIYGSIAGAASVIGQFLGGYLPELNVMGIEGWRFIFILNIPLGGLTLILGMIKLKEVQVMKPVSFDFPGLGLLTISLLTLIYPLVVGNESHWPVWSIIMLLCSFVLFALFYFYEKSSVLKGKTVLIDVTLFSIKGLNVGIIAAVFYYIAQDSYFFLNAFYMQNSLNLSSIRVGNLFVLQGIGYVIASLFSVKLLIKYDYKLMIAGSLLMMITLWLHIQYFTAAGIGGMIVYTILFLYGMGCGIMLPTMMTMTMRNISPDLTAPASGLYLTVQQVSIALGVSIIGGTFFHILGSGREAAAMSSVAYKYSTYINILALLMVGLIFFFSGRQKNKQ</sequence>
<feature type="transmembrane region" description="Helical" evidence="5">
    <location>
        <begin position="75"/>
        <end position="98"/>
    </location>
</feature>
<evidence type="ECO:0000256" key="3">
    <source>
        <dbReference type="ARBA" id="ARBA00022989"/>
    </source>
</evidence>
<dbReference type="PANTHER" id="PTHR42718">
    <property type="entry name" value="MAJOR FACILITATOR SUPERFAMILY MULTIDRUG TRANSPORTER MFSC"/>
    <property type="match status" value="1"/>
</dbReference>
<dbReference type="GO" id="GO:0016020">
    <property type="term" value="C:membrane"/>
    <property type="evidence" value="ECO:0007669"/>
    <property type="project" value="UniProtKB-SubCell"/>
</dbReference>
<evidence type="ECO:0000313" key="7">
    <source>
        <dbReference type="EMBL" id="OOH97841.1"/>
    </source>
</evidence>
<feature type="transmembrane region" description="Helical" evidence="5">
    <location>
        <begin position="304"/>
        <end position="324"/>
    </location>
</feature>
<feature type="transmembrane region" description="Helical" evidence="5">
    <location>
        <begin position="227"/>
        <end position="247"/>
    </location>
</feature>
<evidence type="ECO:0000256" key="2">
    <source>
        <dbReference type="ARBA" id="ARBA00022692"/>
    </source>
</evidence>
<dbReference type="PROSITE" id="PS50850">
    <property type="entry name" value="MFS"/>
    <property type="match status" value="1"/>
</dbReference>
<feature type="transmembrane region" description="Helical" evidence="5">
    <location>
        <begin position="137"/>
        <end position="156"/>
    </location>
</feature>
<dbReference type="EMBL" id="MPOG01000001">
    <property type="protein sequence ID" value="OOH97841.1"/>
    <property type="molecule type" value="Genomic_DNA"/>
</dbReference>
<protein>
    <submittedName>
        <fullName evidence="7">MFS transporter</fullName>
    </submittedName>
</protein>